<dbReference type="InterPro" id="IPR036213">
    <property type="entry name" value="Calpain_III_sf"/>
</dbReference>
<evidence type="ECO:0000313" key="7">
    <source>
        <dbReference type="EMBL" id="KAF6205769.1"/>
    </source>
</evidence>
<comment type="caution">
    <text evidence="7">The sequence shown here is derived from an EMBL/GenBank/DDBJ whole genome shotgun (WGS) entry which is preliminary data.</text>
</comment>
<dbReference type="EMBL" id="WIXP02000009">
    <property type="protein sequence ID" value="KAF6205769.1"/>
    <property type="molecule type" value="Genomic_DNA"/>
</dbReference>
<dbReference type="Proteomes" id="UP000466442">
    <property type="component" value="Linkage Group LG9"/>
</dbReference>
<dbReference type="SMART" id="SM00720">
    <property type="entry name" value="calpain_III"/>
    <property type="match status" value="1"/>
</dbReference>
<accession>A0A8S9XB24</accession>
<dbReference type="GO" id="GO:0006508">
    <property type="term" value="P:proteolysis"/>
    <property type="evidence" value="ECO:0007669"/>
    <property type="project" value="UniProtKB-KW"/>
</dbReference>
<dbReference type="Gene3D" id="3.90.70.10">
    <property type="entry name" value="Cysteine proteinases"/>
    <property type="match status" value="1"/>
</dbReference>
<dbReference type="Pfam" id="PF01067">
    <property type="entry name" value="Calpain_III"/>
    <property type="match status" value="1"/>
</dbReference>
<reference evidence="7" key="1">
    <citation type="journal article" date="2021" name="Mol. Ecol. Resour.">
        <title>Apolygus lucorum genome provides insights into omnivorousness and mesophyll feeding.</title>
        <authorList>
            <person name="Liu Y."/>
            <person name="Liu H."/>
            <person name="Wang H."/>
            <person name="Huang T."/>
            <person name="Liu B."/>
            <person name="Yang B."/>
            <person name="Yin L."/>
            <person name="Li B."/>
            <person name="Zhang Y."/>
            <person name="Zhang S."/>
            <person name="Jiang F."/>
            <person name="Zhang X."/>
            <person name="Ren Y."/>
            <person name="Wang B."/>
            <person name="Wang S."/>
            <person name="Lu Y."/>
            <person name="Wu K."/>
            <person name="Fan W."/>
            <person name="Wang G."/>
        </authorList>
    </citation>
    <scope>NUCLEOTIDE SEQUENCE</scope>
    <source>
        <strain evidence="7">12Hb</strain>
    </source>
</reference>
<comment type="caution">
    <text evidence="5">Lacks conserved residue(s) required for the propagation of feature annotation.</text>
</comment>
<dbReference type="InterPro" id="IPR022683">
    <property type="entry name" value="Calpain_III"/>
</dbReference>
<organism evidence="7 8">
    <name type="scientific">Apolygus lucorum</name>
    <name type="common">Small green plant bug</name>
    <name type="synonym">Lygocoris lucorum</name>
    <dbReference type="NCBI Taxonomy" id="248454"/>
    <lineage>
        <taxon>Eukaryota</taxon>
        <taxon>Metazoa</taxon>
        <taxon>Ecdysozoa</taxon>
        <taxon>Arthropoda</taxon>
        <taxon>Hexapoda</taxon>
        <taxon>Insecta</taxon>
        <taxon>Pterygota</taxon>
        <taxon>Neoptera</taxon>
        <taxon>Paraneoptera</taxon>
        <taxon>Hemiptera</taxon>
        <taxon>Heteroptera</taxon>
        <taxon>Panheteroptera</taxon>
        <taxon>Cimicomorpha</taxon>
        <taxon>Miridae</taxon>
        <taxon>Mirini</taxon>
        <taxon>Apolygus</taxon>
    </lineage>
</organism>
<dbReference type="OrthoDB" id="424753at2759"/>
<dbReference type="InterPro" id="IPR022682">
    <property type="entry name" value="Calpain_domain_III"/>
</dbReference>
<keyword evidence="8" id="KW-1185">Reference proteome</keyword>
<dbReference type="PANTHER" id="PTHR10183">
    <property type="entry name" value="CALPAIN"/>
    <property type="match status" value="1"/>
</dbReference>
<name>A0A8S9XB24_APOLU</name>
<gene>
    <name evidence="7" type="ORF">GE061_019942</name>
</gene>
<evidence type="ECO:0000256" key="5">
    <source>
        <dbReference type="PROSITE-ProRule" id="PRU00239"/>
    </source>
</evidence>
<evidence type="ECO:0000256" key="1">
    <source>
        <dbReference type="ARBA" id="ARBA00007623"/>
    </source>
</evidence>
<evidence type="ECO:0000256" key="4">
    <source>
        <dbReference type="ARBA" id="ARBA00022807"/>
    </source>
</evidence>
<dbReference type="InterPro" id="IPR022684">
    <property type="entry name" value="Calpain_cysteine_protease"/>
</dbReference>
<evidence type="ECO:0000313" key="8">
    <source>
        <dbReference type="Proteomes" id="UP000466442"/>
    </source>
</evidence>
<keyword evidence="4" id="KW-0788">Thiol protease</keyword>
<sequence length="487" mass="56260">MASASQIDLDKEREDLVKQNALLDDIHFDRPTRFTDSLLDCCEISWLRPNIMTKDPYVYAFDTTKETRLIIPQADPAFDWFMIPLANMCLYPNLVYNILSATEDFSKTYGGMFKIRFHDSGKWIEIAIDDRLPHHSCKPPDWPLYLVASSNGYWLPLIVKAYAKLHGSYEKLVNGTLYDAFGEFTSGVTETFNLEELPPRFHISLKKYYDSACLMNAKYVYRKDGEEHLSHWAIVEVGDKAHEVAKSKPTDVTVKLQYLFATPEGKSISDYVHCSKLLKLLMKLNSRDNDTEAYWMSFNDFIHTFSTLHVCTLDWGIAVFVRQPTVKLNSYKFNGAWFNMSSVSHSLYDPGSIPFWSFPQYKFELREPDTYRNDKRCEFLVALQQPGHLYSPSIALIGFFIYRLVKENETLPVGPKFFKMYRPVTHTIEHGRLILNRLKLAIGTYLIIPVAEPENHNDFFLTVITEAKYEVTTPTPTAGVLYPLEKD</sequence>
<dbReference type="Gene3D" id="2.60.120.380">
    <property type="match status" value="1"/>
</dbReference>
<dbReference type="PRINTS" id="PR00704">
    <property type="entry name" value="CALPAIN"/>
</dbReference>
<proteinExistence type="inferred from homology"/>
<dbReference type="InterPro" id="IPR001300">
    <property type="entry name" value="Peptidase_C2_calpain_cat"/>
</dbReference>
<keyword evidence="2" id="KW-0645">Protease</keyword>
<dbReference type="GO" id="GO:0004198">
    <property type="term" value="F:calcium-dependent cysteine-type endopeptidase activity"/>
    <property type="evidence" value="ECO:0007669"/>
    <property type="project" value="InterPro"/>
</dbReference>
<comment type="similarity">
    <text evidence="1">Belongs to the peptidase C2 family.</text>
</comment>
<dbReference type="AlphaFoldDB" id="A0A8S9XB24"/>
<feature type="domain" description="Calpain catalytic" evidence="6">
    <location>
        <begin position="44"/>
        <end position="314"/>
    </location>
</feature>
<keyword evidence="3" id="KW-0378">Hydrolase</keyword>
<dbReference type="SUPFAM" id="SSF54001">
    <property type="entry name" value="Cysteine proteinases"/>
    <property type="match status" value="1"/>
</dbReference>
<dbReference type="PANTHER" id="PTHR10183:SF379">
    <property type="entry name" value="CALPAIN-5"/>
    <property type="match status" value="1"/>
</dbReference>
<protein>
    <recommendedName>
        <fullName evidence="6">Calpain catalytic domain-containing protein</fullName>
    </recommendedName>
</protein>
<dbReference type="GO" id="GO:0005737">
    <property type="term" value="C:cytoplasm"/>
    <property type="evidence" value="ECO:0007669"/>
    <property type="project" value="TreeGrafter"/>
</dbReference>
<dbReference type="InterPro" id="IPR038765">
    <property type="entry name" value="Papain-like_cys_pep_sf"/>
</dbReference>
<evidence type="ECO:0000259" key="6">
    <source>
        <dbReference type="PROSITE" id="PS50203"/>
    </source>
</evidence>
<dbReference type="PROSITE" id="PS50203">
    <property type="entry name" value="CALPAIN_CAT"/>
    <property type="match status" value="1"/>
</dbReference>
<evidence type="ECO:0000256" key="2">
    <source>
        <dbReference type="ARBA" id="ARBA00022670"/>
    </source>
</evidence>
<evidence type="ECO:0000256" key="3">
    <source>
        <dbReference type="ARBA" id="ARBA00022801"/>
    </source>
</evidence>
<dbReference type="SUPFAM" id="SSF49758">
    <property type="entry name" value="Calpain large subunit, middle domain (domain III)"/>
    <property type="match status" value="1"/>
</dbReference>
<dbReference type="Pfam" id="PF00648">
    <property type="entry name" value="Peptidase_C2"/>
    <property type="match status" value="1"/>
</dbReference>
<dbReference type="SMART" id="SM00230">
    <property type="entry name" value="CysPc"/>
    <property type="match status" value="1"/>
</dbReference>